<accession>A0A060DQW5</accession>
<keyword evidence="1" id="KW-0614">Plasmid</keyword>
<dbReference type="KEGG" id="abq:ABAZ39_16580"/>
<dbReference type="Proteomes" id="UP000027186">
    <property type="component" value="Plasmid AbAZ39_p1"/>
</dbReference>
<organism evidence="1 2">
    <name type="scientific">Azospirillum argentinense</name>
    <dbReference type="NCBI Taxonomy" id="2970906"/>
    <lineage>
        <taxon>Bacteria</taxon>
        <taxon>Pseudomonadati</taxon>
        <taxon>Pseudomonadota</taxon>
        <taxon>Alphaproteobacteria</taxon>
        <taxon>Rhodospirillales</taxon>
        <taxon>Azospirillaceae</taxon>
        <taxon>Azospirillum</taxon>
    </lineage>
</organism>
<protein>
    <submittedName>
        <fullName evidence="1">Uncharacterized protein</fullName>
    </submittedName>
</protein>
<sequence length="91" mass="9589">MGAPLPPEVLIAQAGGTLAEVNHAVSRGICEAFGMPVPVPWAELDKPQKDAAIKDAIALMRDPDAEPSPDLYLEDRVLFGAQKALAAVLTK</sequence>
<evidence type="ECO:0000313" key="1">
    <source>
        <dbReference type="EMBL" id="AIB13558.1"/>
    </source>
</evidence>
<geneLocation type="plasmid" evidence="1 2">
    <name>AbAZ39_p1</name>
</geneLocation>
<dbReference type="EMBL" id="CP007794">
    <property type="protein sequence ID" value="AIB13558.1"/>
    <property type="molecule type" value="Genomic_DNA"/>
</dbReference>
<name>A0A060DQW5_9PROT</name>
<proteinExistence type="predicted"/>
<reference evidence="1 2" key="1">
    <citation type="journal article" date="2014" name="Genome Announc.">
        <title>Complete Genome Sequence of the Model Rhizosphere Strain Azospirillum brasilense Az39, Successfully Applied in Agriculture.</title>
        <authorList>
            <person name="Rivera D."/>
            <person name="Revale S."/>
            <person name="Molina R."/>
            <person name="Gualpa J."/>
            <person name="Puente M."/>
            <person name="Maroniche G."/>
            <person name="Paris G."/>
            <person name="Baker D."/>
            <person name="Clavijo B."/>
            <person name="McLay K."/>
            <person name="Spaepen S."/>
            <person name="Perticari A."/>
            <person name="Vazquez M."/>
            <person name="Wisniewski-Dye F."/>
            <person name="Watkins C."/>
            <person name="Martinez-Abarca F."/>
            <person name="Vanderleyden J."/>
            <person name="Cassan F."/>
        </authorList>
    </citation>
    <scope>NUCLEOTIDE SEQUENCE [LARGE SCALE GENOMIC DNA]</scope>
    <source>
        <strain evidence="1 2">Az39</strain>
        <plasmid evidence="1">AbAZ39_p1</plasmid>
    </source>
</reference>
<gene>
    <name evidence="1" type="ORF">ABAZ39_16580</name>
</gene>
<evidence type="ECO:0000313" key="2">
    <source>
        <dbReference type="Proteomes" id="UP000027186"/>
    </source>
</evidence>
<dbReference type="AlphaFoldDB" id="A0A060DQW5"/>